<organism evidence="1 2">
    <name type="scientific">Rugosimonospora africana</name>
    <dbReference type="NCBI Taxonomy" id="556532"/>
    <lineage>
        <taxon>Bacteria</taxon>
        <taxon>Bacillati</taxon>
        <taxon>Actinomycetota</taxon>
        <taxon>Actinomycetes</taxon>
        <taxon>Micromonosporales</taxon>
        <taxon>Micromonosporaceae</taxon>
        <taxon>Rugosimonospora</taxon>
    </lineage>
</organism>
<gene>
    <name evidence="1" type="ORF">Raf01_88580</name>
</gene>
<evidence type="ECO:0000313" key="1">
    <source>
        <dbReference type="EMBL" id="GIH20686.1"/>
    </source>
</evidence>
<accession>A0A8J3R1U4</accession>
<protein>
    <recommendedName>
        <fullName evidence="3">PD-(D/E)XK motif protein</fullName>
    </recommendedName>
</protein>
<proteinExistence type="predicted"/>
<dbReference type="EMBL" id="BONZ01000103">
    <property type="protein sequence ID" value="GIH20686.1"/>
    <property type="molecule type" value="Genomic_DNA"/>
</dbReference>
<dbReference type="AlphaFoldDB" id="A0A8J3R1U4"/>
<dbReference type="RefSeq" id="WP_203924108.1">
    <property type="nucleotide sequence ID" value="NZ_BONZ01000103.1"/>
</dbReference>
<reference evidence="1" key="1">
    <citation type="submission" date="2021-01" db="EMBL/GenBank/DDBJ databases">
        <title>Whole genome shotgun sequence of Rugosimonospora africana NBRC 104875.</title>
        <authorList>
            <person name="Komaki H."/>
            <person name="Tamura T."/>
        </authorList>
    </citation>
    <scope>NUCLEOTIDE SEQUENCE</scope>
    <source>
        <strain evidence="1">NBRC 104875</strain>
    </source>
</reference>
<sequence>MRIDEDAWRQLESEHHAAGIVTLRLFPSSPQDIFLAVEQPTGQRMLVIHVPNAAAEAQVRHGALPVTRGLTLRFTPAGPGRRDLQVILTAQDRREVFNPLVTDMAGVAAAAVGPAQALRAAVQRFEHWRHLLQSVADTGLDTPARRGLYGELTILRTHLLPHLPADTAVDAWTGPTGSNQDFQLESAAIEVKTGTAVAPQNIVIANERQLDDTGVDRLLLAHLSIDERRGGSGESLNTVIDTIHTLLTGAAARATFDDLLTRVGYLPSQRHLYDEPRYTVRDTRFWHVADGFPRITATDLPAGVGECRYRLSTVGLDHHRVPAEQVAQAVKGQT</sequence>
<dbReference type="Pfam" id="PF14390">
    <property type="entry name" value="DUF4420"/>
    <property type="match status" value="1"/>
</dbReference>
<evidence type="ECO:0008006" key="3">
    <source>
        <dbReference type="Google" id="ProtNLM"/>
    </source>
</evidence>
<keyword evidence="2" id="KW-1185">Reference proteome</keyword>
<dbReference type="Proteomes" id="UP000642748">
    <property type="component" value="Unassembled WGS sequence"/>
</dbReference>
<name>A0A8J3R1U4_9ACTN</name>
<comment type="caution">
    <text evidence="1">The sequence shown here is derived from an EMBL/GenBank/DDBJ whole genome shotgun (WGS) entry which is preliminary data.</text>
</comment>
<dbReference type="InterPro" id="IPR025534">
    <property type="entry name" value="DUF4420"/>
</dbReference>
<evidence type="ECO:0000313" key="2">
    <source>
        <dbReference type="Proteomes" id="UP000642748"/>
    </source>
</evidence>